<evidence type="ECO:0000313" key="6">
    <source>
        <dbReference type="Proteomes" id="UP001151088"/>
    </source>
</evidence>
<protein>
    <submittedName>
        <fullName evidence="5">Helix-turn-helix transcriptional regulator</fullName>
    </submittedName>
</protein>
<keyword evidence="1" id="KW-0805">Transcription regulation</keyword>
<proteinExistence type="predicted"/>
<dbReference type="InterPro" id="IPR009057">
    <property type="entry name" value="Homeodomain-like_sf"/>
</dbReference>
<keyword evidence="2" id="KW-0238">DNA-binding</keyword>
<organism evidence="5 6">
    <name type="scientific">Ancylobacter mangrovi</name>
    <dbReference type="NCBI Taxonomy" id="2972472"/>
    <lineage>
        <taxon>Bacteria</taxon>
        <taxon>Pseudomonadati</taxon>
        <taxon>Pseudomonadota</taxon>
        <taxon>Alphaproteobacteria</taxon>
        <taxon>Hyphomicrobiales</taxon>
        <taxon>Xanthobacteraceae</taxon>
        <taxon>Ancylobacter</taxon>
    </lineage>
</organism>
<dbReference type="InterPro" id="IPR018060">
    <property type="entry name" value="HTH_AraC"/>
</dbReference>
<reference evidence="5" key="1">
    <citation type="submission" date="2022-08" db="EMBL/GenBank/DDBJ databases">
        <authorList>
            <person name="Li F."/>
        </authorList>
    </citation>
    <scope>NUCLEOTIDE SEQUENCE</scope>
    <source>
        <strain evidence="5">MQZ15Z-1</strain>
    </source>
</reference>
<dbReference type="Proteomes" id="UP001151088">
    <property type="component" value="Unassembled WGS sequence"/>
</dbReference>
<dbReference type="SMART" id="SM00342">
    <property type="entry name" value="HTH_ARAC"/>
    <property type="match status" value="1"/>
</dbReference>
<dbReference type="EMBL" id="JANTHZ010000004">
    <property type="protein sequence ID" value="MCS0495845.1"/>
    <property type="molecule type" value="Genomic_DNA"/>
</dbReference>
<dbReference type="PROSITE" id="PS01124">
    <property type="entry name" value="HTH_ARAC_FAMILY_2"/>
    <property type="match status" value="1"/>
</dbReference>
<feature type="domain" description="HTH araC/xylS-type" evidence="4">
    <location>
        <begin position="228"/>
        <end position="326"/>
    </location>
</feature>
<dbReference type="PANTHER" id="PTHR46796">
    <property type="entry name" value="HTH-TYPE TRANSCRIPTIONAL ACTIVATOR RHAS-RELATED"/>
    <property type="match status" value="1"/>
</dbReference>
<dbReference type="RefSeq" id="WP_258732998.1">
    <property type="nucleotide sequence ID" value="NZ_JANTHZ010000004.1"/>
</dbReference>
<dbReference type="GO" id="GO:0043565">
    <property type="term" value="F:sequence-specific DNA binding"/>
    <property type="evidence" value="ECO:0007669"/>
    <property type="project" value="InterPro"/>
</dbReference>
<dbReference type="PANTHER" id="PTHR46796:SF14">
    <property type="entry name" value="TRANSCRIPTIONAL REGULATORY PROTEIN"/>
    <property type="match status" value="1"/>
</dbReference>
<comment type="caution">
    <text evidence="5">The sequence shown here is derived from an EMBL/GenBank/DDBJ whole genome shotgun (WGS) entry which is preliminary data.</text>
</comment>
<keyword evidence="6" id="KW-1185">Reference proteome</keyword>
<evidence type="ECO:0000256" key="1">
    <source>
        <dbReference type="ARBA" id="ARBA00023015"/>
    </source>
</evidence>
<evidence type="ECO:0000256" key="3">
    <source>
        <dbReference type="ARBA" id="ARBA00023163"/>
    </source>
</evidence>
<dbReference type="InterPro" id="IPR050204">
    <property type="entry name" value="AraC_XylS_family_regulators"/>
</dbReference>
<dbReference type="AlphaFoldDB" id="A0A9X2T256"/>
<dbReference type="GO" id="GO:0003700">
    <property type="term" value="F:DNA-binding transcription factor activity"/>
    <property type="evidence" value="ECO:0007669"/>
    <property type="project" value="InterPro"/>
</dbReference>
<dbReference type="Pfam" id="PF12833">
    <property type="entry name" value="HTH_18"/>
    <property type="match status" value="1"/>
</dbReference>
<keyword evidence="3" id="KW-0804">Transcription</keyword>
<evidence type="ECO:0000313" key="5">
    <source>
        <dbReference type="EMBL" id="MCS0495845.1"/>
    </source>
</evidence>
<dbReference type="Gene3D" id="1.10.10.60">
    <property type="entry name" value="Homeodomain-like"/>
    <property type="match status" value="2"/>
</dbReference>
<gene>
    <name evidence="5" type="ORF">NVS89_12095</name>
</gene>
<sequence>MSVAAAGAPHGSAACPDSRTFGRDGLGCAQAALGRDQELHGAGFAIYRKAHGAPYGASNGAPHPGAPVGGATGRVETPASRRGLLAGVALAAGHRRRIFEGNRSAAVQFDEGACYVRSFSDPYRADVETGFDFFLLELAPAALDRTFAELDLPAAEGLACRPGEKDPVLAALAGALLPALERPDHAAPLFVEQVVCAMQTHLAARHHGRPPRCGHCLAPRRLAPRQVARAKEMLLAGMDGTVLIADIADACGVSRSHFIRGFREATGATPHHWLVVQRVTRALALLAHSRLPLAEVAVSCGFADQSHMTRLVARLTGTTPGAWRGRH</sequence>
<dbReference type="SUPFAM" id="SSF46689">
    <property type="entry name" value="Homeodomain-like"/>
    <property type="match status" value="2"/>
</dbReference>
<evidence type="ECO:0000259" key="4">
    <source>
        <dbReference type="PROSITE" id="PS01124"/>
    </source>
</evidence>
<accession>A0A9X2T256</accession>
<name>A0A9X2T256_9HYPH</name>
<evidence type="ECO:0000256" key="2">
    <source>
        <dbReference type="ARBA" id="ARBA00023125"/>
    </source>
</evidence>